<dbReference type="GO" id="GO:0033962">
    <property type="term" value="P:P-body assembly"/>
    <property type="evidence" value="ECO:0000318"/>
    <property type="project" value="GO_Central"/>
</dbReference>
<dbReference type="SMART" id="SM01271">
    <property type="entry name" value="LSM14"/>
    <property type="match status" value="1"/>
</dbReference>
<dbReference type="PROSITE" id="PS51536">
    <property type="entry name" value="TFG"/>
    <property type="match status" value="1"/>
</dbReference>
<feature type="compositionally biased region" description="Low complexity" evidence="2">
    <location>
        <begin position="417"/>
        <end position="426"/>
    </location>
</feature>
<feature type="domain" description="TFG box profile" evidence="4">
    <location>
        <begin position="653"/>
        <end position="673"/>
    </location>
</feature>
<feature type="compositionally biased region" description="Basic and acidic residues" evidence="2">
    <location>
        <begin position="599"/>
        <end position="614"/>
    </location>
</feature>
<dbReference type="KEGG" id="nta:107791381"/>
<reference evidence="6" key="1">
    <citation type="journal article" date="2014" name="Nat. Commun.">
        <title>The tobacco genome sequence and its comparison with those of tomato and potato.</title>
        <authorList>
            <person name="Sierro N."/>
            <person name="Battey J.N."/>
            <person name="Ouadi S."/>
            <person name="Bakaher N."/>
            <person name="Bovet L."/>
            <person name="Willig A."/>
            <person name="Goepfert S."/>
            <person name="Peitsch M.C."/>
            <person name="Ivanov N.V."/>
        </authorList>
    </citation>
    <scope>NUCLEOTIDE SEQUENCE [LARGE SCALE GENOMIC DNA]</scope>
</reference>
<gene>
    <name evidence="7" type="primary">LOC107791381</name>
</gene>
<feature type="domain" description="Sm" evidence="5">
    <location>
        <begin position="63"/>
        <end position="146"/>
    </location>
</feature>
<evidence type="ECO:0000259" key="5">
    <source>
        <dbReference type="PROSITE" id="PS52002"/>
    </source>
</evidence>
<dbReference type="Pfam" id="PF09532">
    <property type="entry name" value="FDF"/>
    <property type="match status" value="1"/>
</dbReference>
<evidence type="ECO:0000313" key="6">
    <source>
        <dbReference type="Proteomes" id="UP000790787"/>
    </source>
</evidence>
<dbReference type="RefSeq" id="XP_016468921.1">
    <property type="nucleotide sequence ID" value="XM_016613435.1"/>
</dbReference>
<proteinExistence type="predicted"/>
<feature type="compositionally biased region" description="Low complexity" evidence="2">
    <location>
        <begin position="683"/>
        <end position="692"/>
    </location>
</feature>
<feature type="short sequence motif" description="TFG box" evidence="1">
    <location>
        <begin position="653"/>
        <end position="673"/>
    </location>
</feature>
<dbReference type="GO" id="GO:0003729">
    <property type="term" value="F:mRNA binding"/>
    <property type="evidence" value="ECO:0000318"/>
    <property type="project" value="GO_Central"/>
</dbReference>
<dbReference type="Proteomes" id="UP000790787">
    <property type="component" value="Chromosome 22"/>
</dbReference>
<dbReference type="InterPro" id="IPR019050">
    <property type="entry name" value="FDF_dom"/>
</dbReference>
<dbReference type="PANTHER" id="PTHR13586">
    <property type="entry name" value="SCD6 PROTEIN-RELATED"/>
    <property type="match status" value="1"/>
</dbReference>
<dbReference type="SMR" id="A0A1S3ZX97"/>
<dbReference type="GeneID" id="107791381"/>
<dbReference type="AlphaFoldDB" id="A0A1S3ZX97"/>
<dbReference type="GO" id="GO:0000932">
    <property type="term" value="C:P-body"/>
    <property type="evidence" value="ECO:0000318"/>
    <property type="project" value="GO_Central"/>
</dbReference>
<dbReference type="OrthoDB" id="21539at2759"/>
<dbReference type="PaxDb" id="4097-A0A1S3ZX97"/>
<feature type="region of interest" description="Disordered" evidence="2">
    <location>
        <begin position="652"/>
        <end position="716"/>
    </location>
</feature>
<dbReference type="InterPro" id="IPR047575">
    <property type="entry name" value="Sm"/>
</dbReference>
<feature type="compositionally biased region" description="Low complexity" evidence="2">
    <location>
        <begin position="370"/>
        <end position="385"/>
    </location>
</feature>
<feature type="compositionally biased region" description="Basic and acidic residues" evidence="2">
    <location>
        <begin position="652"/>
        <end position="667"/>
    </location>
</feature>
<evidence type="ECO:0000256" key="1">
    <source>
        <dbReference type="PROSITE-ProRule" id="PRU00869"/>
    </source>
</evidence>
<evidence type="ECO:0000259" key="3">
    <source>
        <dbReference type="PROSITE" id="PS51512"/>
    </source>
</evidence>
<feature type="region of interest" description="Disordered" evidence="2">
    <location>
        <begin position="599"/>
        <end position="628"/>
    </location>
</feature>
<feature type="region of interest" description="Disordered" evidence="2">
    <location>
        <begin position="411"/>
        <end position="506"/>
    </location>
</feature>
<dbReference type="InterPro" id="IPR025768">
    <property type="entry name" value="TFG_box"/>
</dbReference>
<reference evidence="7" key="2">
    <citation type="submission" date="2025-08" db="UniProtKB">
        <authorList>
            <consortium name="RefSeq"/>
        </authorList>
    </citation>
    <scope>IDENTIFICATION</scope>
    <source>
        <tissue evidence="7">Leaf</tissue>
    </source>
</reference>
<keyword evidence="6" id="KW-1185">Reference proteome</keyword>
<dbReference type="PROSITE" id="PS51512">
    <property type="entry name" value="DFDF"/>
    <property type="match status" value="1"/>
</dbReference>
<dbReference type="SMART" id="SM01199">
    <property type="entry name" value="FDF"/>
    <property type="match status" value="1"/>
</dbReference>
<feature type="region of interest" description="Disordered" evidence="2">
    <location>
        <begin position="366"/>
        <end position="395"/>
    </location>
</feature>
<dbReference type="GO" id="GO:0034063">
    <property type="term" value="P:stress granule assembly"/>
    <property type="evidence" value="ECO:0000318"/>
    <property type="project" value="GO_Central"/>
</dbReference>
<dbReference type="InterPro" id="IPR025609">
    <property type="entry name" value="Lsm14-like_N"/>
</dbReference>
<dbReference type="Pfam" id="PF12701">
    <property type="entry name" value="LSM14"/>
    <property type="match status" value="1"/>
</dbReference>
<evidence type="ECO:0000256" key="2">
    <source>
        <dbReference type="SAM" id="MobiDB-lite"/>
    </source>
</evidence>
<feature type="domain" description="DFDF" evidence="3">
    <location>
        <begin position="565"/>
        <end position="601"/>
    </location>
</feature>
<dbReference type="STRING" id="4097.A0A1S3ZX97"/>
<dbReference type="RefSeq" id="XP_016468921.1">
    <property type="nucleotide sequence ID" value="XM_016613435.2"/>
</dbReference>
<dbReference type="InterPro" id="IPR010920">
    <property type="entry name" value="LSM_dom_sf"/>
</dbReference>
<dbReference type="PANTHER" id="PTHR13586:SF14">
    <property type="entry name" value="PROTEIN DECAPPING 5-LIKE"/>
    <property type="match status" value="1"/>
</dbReference>
<dbReference type="Gene3D" id="2.30.30.100">
    <property type="match status" value="1"/>
</dbReference>
<protein>
    <submittedName>
        <fullName evidence="7">Protein decapping 5 isoform X1</fullName>
    </submittedName>
</protein>
<dbReference type="PROSITE" id="PS52002">
    <property type="entry name" value="SM"/>
    <property type="match status" value="1"/>
</dbReference>
<name>A0A1S3ZX97_TOBAC</name>
<sequence length="716" mass="76690">MKKTESQGKKKVLKGKGNNTSRVISSTVYIHTLGRKERRKPASGLNSCQFQKNTAPIWAMAAAASKAADSYIGSLICLITKSDIRYEGFLFHLDALESTIGLRNVKSYGTEGRKQDGPQISPSDKIYEYIFFRGSDIKDLQVISSPPPQSTSVVPDDPAIIQSHFPNPIPSTMGMTSPGAAQVADVSTSAPSILPVAPFQVNLAPNLSPPSSSLWGSLPPPPVNINGPAVPNYWPGLVGSSGGVSQFQQQRFPPPPQSLVASLPIQQQAQYQNVNASLAGGSSLAAQHHPLLLPISTASPNLLPPMPSSGKSNAEQPAKPFLNLSSIPMPNNAFRALPTVAMDSGPITVSALEAELNVNAILAPVTKEPSSTISTSDSFSTISQTVPSNVDTKDASLSNLSRSSLLSPEVLSGVKDSSSPQSSQTSNADVQTVKASVSEPLPSGSTEETVESIPKSTTKTLHGSTSSHHNRSHFARGRDGAHQATLSTHHNSRGHTQRGNAPKGAAVYTHQSYRKHASGRGNGLVGAALHSRQNNMGMGRGQVPNGVPQLNHRNVGGQFRGREAKNSHLVKRFSEEFDFEAMNERFNKKEVWDFLGKSNKAESDDGIGDGKEMDYSDAQDEAGDGNAKHDYKSVYCKDDFFDSLSCHTLDRESGKVKFSEQRKKDAETFGETQKNQRGRGRGARMPGASRGSYRGRGYDNARGGRGQGRTVWGRVT</sequence>
<feature type="compositionally biased region" description="Polar residues" evidence="2">
    <location>
        <begin position="454"/>
        <end position="467"/>
    </location>
</feature>
<evidence type="ECO:0000313" key="7">
    <source>
        <dbReference type="RefSeq" id="XP_016468921.1"/>
    </source>
</evidence>
<dbReference type="InterPro" id="IPR025762">
    <property type="entry name" value="DFDF"/>
</dbReference>
<dbReference type="CDD" id="cd01736">
    <property type="entry name" value="LSm14_N"/>
    <property type="match status" value="1"/>
</dbReference>
<accession>A0A1S3ZX97</accession>
<evidence type="ECO:0000259" key="4">
    <source>
        <dbReference type="PROSITE" id="PS51536"/>
    </source>
</evidence>
<organism evidence="6 7">
    <name type="scientific">Nicotiana tabacum</name>
    <name type="common">Common tobacco</name>
    <dbReference type="NCBI Taxonomy" id="4097"/>
    <lineage>
        <taxon>Eukaryota</taxon>
        <taxon>Viridiplantae</taxon>
        <taxon>Streptophyta</taxon>
        <taxon>Embryophyta</taxon>
        <taxon>Tracheophyta</taxon>
        <taxon>Spermatophyta</taxon>
        <taxon>Magnoliopsida</taxon>
        <taxon>eudicotyledons</taxon>
        <taxon>Gunneridae</taxon>
        <taxon>Pentapetalae</taxon>
        <taxon>asterids</taxon>
        <taxon>lamiids</taxon>
        <taxon>Solanales</taxon>
        <taxon>Solanaceae</taxon>
        <taxon>Nicotianoideae</taxon>
        <taxon>Nicotianeae</taxon>
        <taxon>Nicotiana</taxon>
    </lineage>
</organism>
<dbReference type="SUPFAM" id="SSF50182">
    <property type="entry name" value="Sm-like ribonucleoproteins"/>
    <property type="match status" value="1"/>
</dbReference>